<name>A0ABV3Q7I4_9BACL</name>
<organism evidence="1 2">
    <name type="scientific">Jeotgalibacillus marinus</name>
    <dbReference type="NCBI Taxonomy" id="86667"/>
    <lineage>
        <taxon>Bacteria</taxon>
        <taxon>Bacillati</taxon>
        <taxon>Bacillota</taxon>
        <taxon>Bacilli</taxon>
        <taxon>Bacillales</taxon>
        <taxon>Caryophanaceae</taxon>
        <taxon>Jeotgalibacillus</taxon>
    </lineage>
</organism>
<feature type="non-terminal residue" evidence="1">
    <location>
        <position position="1"/>
    </location>
</feature>
<dbReference type="EMBL" id="JBFMIA010000031">
    <property type="protein sequence ID" value="MEW9503297.1"/>
    <property type="molecule type" value="Genomic_DNA"/>
</dbReference>
<evidence type="ECO:0000313" key="2">
    <source>
        <dbReference type="Proteomes" id="UP001556040"/>
    </source>
</evidence>
<accession>A0ABV3Q7I4</accession>
<dbReference type="Proteomes" id="UP001556040">
    <property type="component" value="Unassembled WGS sequence"/>
</dbReference>
<comment type="caution">
    <text evidence="1">The sequence shown here is derived from an EMBL/GenBank/DDBJ whole genome shotgun (WGS) entry which is preliminary data.</text>
</comment>
<dbReference type="RefSeq" id="WP_367780786.1">
    <property type="nucleotide sequence ID" value="NZ_JBFMIA010000031.1"/>
</dbReference>
<reference evidence="1 2" key="1">
    <citation type="journal article" date="1979" name="Int. J. Syst. Evol. Microbiol.">
        <title>Bacillus globisporus subsp. marinus subsp. nov.</title>
        <authorList>
            <person name="Liu H."/>
        </authorList>
    </citation>
    <scope>NUCLEOTIDE SEQUENCE [LARGE SCALE GENOMIC DNA]</scope>
    <source>
        <strain evidence="1 2">DSM 1297</strain>
    </source>
</reference>
<gene>
    <name evidence="1" type="ORF">AB1471_16090</name>
</gene>
<evidence type="ECO:0000313" key="1">
    <source>
        <dbReference type="EMBL" id="MEW9503297.1"/>
    </source>
</evidence>
<keyword evidence="2" id="KW-1185">Reference proteome</keyword>
<proteinExistence type="predicted"/>
<sequence>CFEEEEELMRAYIQEIQDSFDIKMAMEYCDTHDMREMLEILCDRADLKANDENHLEEFSAMYRLNMERKDQQNQKNVSKELFNKIISQKNKTEEMQIFQ</sequence>
<protein>
    <submittedName>
        <fullName evidence="1">Uncharacterized protein</fullName>
    </submittedName>
</protein>